<dbReference type="InterPro" id="IPR011024">
    <property type="entry name" value="G_crystallin-like"/>
</dbReference>
<dbReference type="AlphaFoldDB" id="A0A6J2V2S4"/>
<gene>
    <name evidence="7" type="primary">LOC115809650</name>
</gene>
<dbReference type="PANTHER" id="PTHR11818:SF42">
    <property type="entry name" value="VOLTAGE-GATED HYDROGEN CHANNEL 1"/>
    <property type="match status" value="1"/>
</dbReference>
<name>A0A6J2V2S4_CHACN</name>
<dbReference type="FunFam" id="2.60.20.10:FF:000003">
    <property type="entry name" value="Crystallin gamma S"/>
    <property type="match status" value="1"/>
</dbReference>
<dbReference type="Pfam" id="PF00030">
    <property type="entry name" value="Crystall"/>
    <property type="match status" value="2"/>
</dbReference>
<evidence type="ECO:0000313" key="7">
    <source>
        <dbReference type="RefSeq" id="XP_030627250.1"/>
    </source>
</evidence>
<dbReference type="FunFam" id="2.60.20.10:FF:000001">
    <property type="entry name" value="Crystallin gamma S"/>
    <property type="match status" value="1"/>
</dbReference>
<keyword evidence="4" id="KW-0677">Repeat</keyword>
<dbReference type="SMART" id="SM00247">
    <property type="entry name" value="XTALbg"/>
    <property type="match status" value="2"/>
</dbReference>
<dbReference type="PANTHER" id="PTHR11818">
    <property type="entry name" value="BETA/GAMMA CRYSTALLIN"/>
    <property type="match status" value="1"/>
</dbReference>
<reference evidence="7" key="1">
    <citation type="submission" date="2025-08" db="UniProtKB">
        <authorList>
            <consortium name="RefSeq"/>
        </authorList>
    </citation>
    <scope>IDENTIFICATION</scope>
</reference>
<comment type="similarity">
    <text evidence="2">Belongs to the beta/gamma-crystallin family.</text>
</comment>
<dbReference type="GeneID" id="115809650"/>
<protein>
    <submittedName>
        <fullName evidence="7">Gamma-crystallin M2-like</fullName>
    </submittedName>
</protein>
<evidence type="ECO:0000256" key="1">
    <source>
        <dbReference type="ARBA" id="ARBA00003689"/>
    </source>
</evidence>
<dbReference type="InterPro" id="IPR001064">
    <property type="entry name" value="Beta/gamma_crystallin"/>
</dbReference>
<keyword evidence="3" id="KW-0273">Eye lens protein</keyword>
<sequence>MGKIIFYEDRDYQGRSYECSDDCTDLYSHFSRCNSIKVESGCWMLYERANYMGYQYFLQKGAYPHFQHWMGFNNCIRSCHMIPQHQGSYRMRIYERSDFRGQMIEFTEDCPSVYDRCRFSDIYSCNIMDGYWLFYEHPSFRGRQYLLGPGEYRQYYHWRSMSPRIGSFRRITY</sequence>
<proteinExistence type="inferred from homology"/>
<dbReference type="InParanoid" id="A0A6J2V2S4"/>
<dbReference type="Gene3D" id="2.60.20.10">
    <property type="entry name" value="Crystallins"/>
    <property type="match status" value="2"/>
</dbReference>
<feature type="domain" description="Beta/gamma crystallin 'Greek key'" evidence="5">
    <location>
        <begin position="41"/>
        <end position="83"/>
    </location>
</feature>
<dbReference type="GO" id="GO:0007601">
    <property type="term" value="P:visual perception"/>
    <property type="evidence" value="ECO:0007669"/>
    <property type="project" value="TreeGrafter"/>
</dbReference>
<evidence type="ECO:0000256" key="2">
    <source>
        <dbReference type="ARBA" id="ARBA00009646"/>
    </source>
</evidence>
<evidence type="ECO:0000313" key="6">
    <source>
        <dbReference type="Proteomes" id="UP000504632"/>
    </source>
</evidence>
<dbReference type="GO" id="GO:0005212">
    <property type="term" value="F:structural constituent of eye lens"/>
    <property type="evidence" value="ECO:0007669"/>
    <property type="project" value="UniProtKB-KW"/>
</dbReference>
<feature type="domain" description="Beta/gamma crystallin 'Greek key'" evidence="5">
    <location>
        <begin position="2"/>
        <end position="40"/>
    </location>
</feature>
<dbReference type="OrthoDB" id="8407241at2759"/>
<evidence type="ECO:0000259" key="5">
    <source>
        <dbReference type="PROSITE" id="PS50915"/>
    </source>
</evidence>
<organism evidence="6 7">
    <name type="scientific">Chanos chanos</name>
    <name type="common">Milkfish</name>
    <name type="synonym">Mugil chanos</name>
    <dbReference type="NCBI Taxonomy" id="29144"/>
    <lineage>
        <taxon>Eukaryota</taxon>
        <taxon>Metazoa</taxon>
        <taxon>Chordata</taxon>
        <taxon>Craniata</taxon>
        <taxon>Vertebrata</taxon>
        <taxon>Euteleostomi</taxon>
        <taxon>Actinopterygii</taxon>
        <taxon>Neopterygii</taxon>
        <taxon>Teleostei</taxon>
        <taxon>Ostariophysi</taxon>
        <taxon>Gonorynchiformes</taxon>
        <taxon>Chanidae</taxon>
        <taxon>Chanos</taxon>
    </lineage>
</organism>
<dbReference type="RefSeq" id="XP_030627250.1">
    <property type="nucleotide sequence ID" value="XM_030771390.1"/>
</dbReference>
<comment type="function">
    <text evidence="1">Crystallins are the dominant structural components of the vertebrate eye lens.</text>
</comment>
<evidence type="ECO:0000256" key="4">
    <source>
        <dbReference type="ARBA" id="ARBA00022737"/>
    </source>
</evidence>
<accession>A0A6J2V2S4</accession>
<keyword evidence="6" id="KW-1185">Reference proteome</keyword>
<feature type="domain" description="Beta/gamma crystallin 'Greek key'" evidence="5">
    <location>
        <begin position="130"/>
        <end position="172"/>
    </location>
</feature>
<dbReference type="Proteomes" id="UP000504632">
    <property type="component" value="Chromosome 4"/>
</dbReference>
<dbReference type="PRINTS" id="PR01367">
    <property type="entry name" value="BGCRYSTALLIN"/>
</dbReference>
<dbReference type="PROSITE" id="PS50915">
    <property type="entry name" value="CRYSTALLIN_BETA_GAMMA"/>
    <property type="match status" value="4"/>
</dbReference>
<feature type="domain" description="Beta/gamma crystallin 'Greek key'" evidence="5">
    <location>
        <begin position="89"/>
        <end position="129"/>
    </location>
</feature>
<dbReference type="GO" id="GO:0002088">
    <property type="term" value="P:lens development in camera-type eye"/>
    <property type="evidence" value="ECO:0007669"/>
    <property type="project" value="TreeGrafter"/>
</dbReference>
<dbReference type="SUPFAM" id="SSF49695">
    <property type="entry name" value="gamma-Crystallin-like"/>
    <property type="match status" value="1"/>
</dbReference>
<evidence type="ECO:0000256" key="3">
    <source>
        <dbReference type="ARBA" id="ARBA00022613"/>
    </source>
</evidence>
<dbReference type="InterPro" id="IPR050252">
    <property type="entry name" value="Beta/Gamma-Crystallin"/>
</dbReference>